<comment type="similarity">
    <text evidence="6">Belongs to the azoreductase type 1 family.</text>
</comment>
<keyword evidence="4 6" id="KW-0520">NAD</keyword>
<reference evidence="8 9" key="1">
    <citation type="submission" date="2020-02" db="EMBL/GenBank/DDBJ databases">
        <authorList>
            <person name="Khan S.A."/>
            <person name="Jeon C.O."/>
            <person name="Chun B.H."/>
        </authorList>
    </citation>
    <scope>NUCLEOTIDE SEQUENCE [LARGE SCALE GENOMIC DNA]</scope>
    <source>
        <strain evidence="8 9">H239</strain>
    </source>
</reference>
<dbReference type="EC" id="1.6.5.-" evidence="6"/>
<dbReference type="SUPFAM" id="SSF52218">
    <property type="entry name" value="Flavoproteins"/>
    <property type="match status" value="1"/>
</dbReference>
<dbReference type="EC" id="1.7.1.17" evidence="6"/>
<comment type="function">
    <text evidence="6">Quinone reductase that provides resistance to thiol-specific stress caused by electrophilic quinones.</text>
</comment>
<dbReference type="Proteomes" id="UP000474802">
    <property type="component" value="Unassembled WGS sequence"/>
</dbReference>
<comment type="catalytic activity">
    <reaction evidence="5">
        <text>N,N-dimethyl-1,4-phenylenediamine + anthranilate + 2 NAD(+) = 2-(4-dimethylaminophenyl)diazenylbenzoate + 2 NADH + 2 H(+)</text>
        <dbReference type="Rhea" id="RHEA:55872"/>
        <dbReference type="ChEBI" id="CHEBI:15378"/>
        <dbReference type="ChEBI" id="CHEBI:15783"/>
        <dbReference type="ChEBI" id="CHEBI:16567"/>
        <dbReference type="ChEBI" id="CHEBI:57540"/>
        <dbReference type="ChEBI" id="CHEBI:57945"/>
        <dbReference type="ChEBI" id="CHEBI:71579"/>
        <dbReference type="EC" id="1.7.1.17"/>
    </reaction>
    <physiologicalReaction direction="right-to-left" evidence="5">
        <dbReference type="Rhea" id="RHEA:55874"/>
    </physiologicalReaction>
</comment>
<evidence type="ECO:0000256" key="4">
    <source>
        <dbReference type="ARBA" id="ARBA00023027"/>
    </source>
</evidence>
<name>A0A6M1SHQ8_9HYPH</name>
<evidence type="ECO:0000256" key="3">
    <source>
        <dbReference type="ARBA" id="ARBA00023002"/>
    </source>
</evidence>
<comment type="caution">
    <text evidence="8">The sequence shown here is derived from an EMBL/GenBank/DDBJ whole genome shotgun (WGS) entry which is preliminary data.</text>
</comment>
<comment type="function">
    <text evidence="6">Also exhibits azoreductase activity. Catalyzes the reductive cleavage of the azo bond in aromatic azo compounds to the corresponding amines.</text>
</comment>
<keyword evidence="2 6" id="KW-0288">FMN</keyword>
<keyword evidence="3 6" id="KW-0560">Oxidoreductase</keyword>
<sequence>MSTLFRLDASIRHDGSVTRSVADRLEAGVEGNADATIVRRDVGAAPLPATAWAAAVFGPYTPAEQRSAEQNEGLALSKQVADEIASADAFIFAIPLYNFGVSQHFKAWIDLVLTDARFAPGTQSPIKGRPAQLVIAKGGGYGPGTPRHGWDHATDYYRRVLEDMLGLEVEVMEVELTLAEVTPAMEALRPQAAQILADAYDTAEKRGKRMAERLAVPAAA</sequence>
<evidence type="ECO:0000256" key="5">
    <source>
        <dbReference type="ARBA" id="ARBA00048542"/>
    </source>
</evidence>
<evidence type="ECO:0000313" key="8">
    <source>
        <dbReference type="EMBL" id="NGP19349.1"/>
    </source>
</evidence>
<dbReference type="InterPro" id="IPR023048">
    <property type="entry name" value="NADH:quinone_OxRdtase_FMN_depd"/>
</dbReference>
<organism evidence="8 9">
    <name type="scientific">Devosia aurantiaca</name>
    <dbReference type="NCBI Taxonomy" id="2714858"/>
    <lineage>
        <taxon>Bacteria</taxon>
        <taxon>Pseudomonadati</taxon>
        <taxon>Pseudomonadota</taxon>
        <taxon>Alphaproteobacteria</taxon>
        <taxon>Hyphomicrobiales</taxon>
        <taxon>Devosiaceae</taxon>
        <taxon>Devosia</taxon>
    </lineage>
</organism>
<comment type="cofactor">
    <cofactor evidence="6">
        <name>FMN</name>
        <dbReference type="ChEBI" id="CHEBI:58210"/>
    </cofactor>
    <text evidence="6">Binds 1 FMN per subunit.</text>
</comment>
<dbReference type="GO" id="GO:0009055">
    <property type="term" value="F:electron transfer activity"/>
    <property type="evidence" value="ECO:0007669"/>
    <property type="project" value="UniProtKB-UniRule"/>
</dbReference>
<evidence type="ECO:0000259" key="7">
    <source>
        <dbReference type="Pfam" id="PF02525"/>
    </source>
</evidence>
<evidence type="ECO:0000256" key="1">
    <source>
        <dbReference type="ARBA" id="ARBA00022630"/>
    </source>
</evidence>
<dbReference type="InterPro" id="IPR029039">
    <property type="entry name" value="Flavoprotein-like_sf"/>
</dbReference>
<dbReference type="GO" id="GO:0010181">
    <property type="term" value="F:FMN binding"/>
    <property type="evidence" value="ECO:0007669"/>
    <property type="project" value="UniProtKB-UniRule"/>
</dbReference>
<dbReference type="PANTHER" id="PTHR43741">
    <property type="entry name" value="FMN-DEPENDENT NADH-AZOREDUCTASE 1"/>
    <property type="match status" value="1"/>
</dbReference>
<keyword evidence="9" id="KW-1185">Reference proteome</keyword>
<dbReference type="GO" id="GO:0016655">
    <property type="term" value="F:oxidoreductase activity, acting on NAD(P)H, quinone or similar compound as acceptor"/>
    <property type="evidence" value="ECO:0007669"/>
    <property type="project" value="InterPro"/>
</dbReference>
<evidence type="ECO:0000313" key="9">
    <source>
        <dbReference type="Proteomes" id="UP000474802"/>
    </source>
</evidence>
<dbReference type="GO" id="GO:0016652">
    <property type="term" value="F:oxidoreductase activity, acting on NAD(P)H as acceptor"/>
    <property type="evidence" value="ECO:0007669"/>
    <property type="project" value="UniProtKB-UniRule"/>
</dbReference>
<dbReference type="AlphaFoldDB" id="A0A6M1SHQ8"/>
<dbReference type="Gene3D" id="3.40.50.360">
    <property type="match status" value="1"/>
</dbReference>
<feature type="binding site" evidence="6">
    <location>
        <position position="10"/>
    </location>
    <ligand>
        <name>FMN</name>
        <dbReference type="ChEBI" id="CHEBI:58210"/>
    </ligand>
</feature>
<reference evidence="8 9" key="2">
    <citation type="submission" date="2020-03" db="EMBL/GenBank/DDBJ databases">
        <title>Devosia chinhatensis sp. nov., isolated from a hexachlorocyclohexane (HCH) dump site in India.</title>
        <authorList>
            <person name="Kumar M."/>
            <person name="Lal R."/>
        </authorList>
    </citation>
    <scope>NUCLEOTIDE SEQUENCE [LARGE SCALE GENOMIC DNA]</scope>
    <source>
        <strain evidence="8 9">H239</strain>
    </source>
</reference>
<evidence type="ECO:0000256" key="6">
    <source>
        <dbReference type="HAMAP-Rule" id="MF_01216"/>
    </source>
</evidence>
<dbReference type="InterPro" id="IPR050104">
    <property type="entry name" value="FMN-dep_NADH:Q_OxRdtase_AzoR1"/>
</dbReference>
<feature type="domain" description="Flavodoxin-like fold" evidence="7">
    <location>
        <begin position="4"/>
        <end position="178"/>
    </location>
</feature>
<dbReference type="EMBL" id="JAALFG010000006">
    <property type="protein sequence ID" value="NGP19349.1"/>
    <property type="molecule type" value="Genomic_DNA"/>
</dbReference>
<comment type="caution">
    <text evidence="6">Lacks conserved residue(s) required for the propagation of feature annotation.</text>
</comment>
<comment type="subunit">
    <text evidence="6">Homodimer.</text>
</comment>
<gene>
    <name evidence="6" type="primary">azoR</name>
    <name evidence="8" type="ORF">G5575_18430</name>
</gene>
<evidence type="ECO:0000256" key="2">
    <source>
        <dbReference type="ARBA" id="ARBA00022643"/>
    </source>
</evidence>
<comment type="catalytic activity">
    <reaction evidence="6">
        <text>2 a quinone + NADH + H(+) = 2 a 1,4-benzosemiquinone + NAD(+)</text>
        <dbReference type="Rhea" id="RHEA:65952"/>
        <dbReference type="ChEBI" id="CHEBI:15378"/>
        <dbReference type="ChEBI" id="CHEBI:57540"/>
        <dbReference type="ChEBI" id="CHEBI:57945"/>
        <dbReference type="ChEBI" id="CHEBI:132124"/>
        <dbReference type="ChEBI" id="CHEBI:134225"/>
    </reaction>
</comment>
<proteinExistence type="inferred from homology"/>
<accession>A0A6M1SHQ8</accession>
<dbReference type="RefSeq" id="WP_164535606.1">
    <property type="nucleotide sequence ID" value="NZ_JAALFG010000006.1"/>
</dbReference>
<dbReference type="InterPro" id="IPR003680">
    <property type="entry name" value="Flavodoxin_fold"/>
</dbReference>
<protein>
    <recommendedName>
        <fullName evidence="6">FMN dependent NADH:quinone oxidoreductase</fullName>
        <ecNumber evidence="6">1.6.5.-</ecNumber>
    </recommendedName>
    <alternativeName>
        <fullName evidence="6">Azo-dye reductase</fullName>
    </alternativeName>
    <alternativeName>
        <fullName evidence="6">FMN-dependent NADH-azo compound oxidoreductase</fullName>
    </alternativeName>
    <alternativeName>
        <fullName evidence="6">FMN-dependent NADH-azoreductase</fullName>
        <ecNumber evidence="6">1.7.1.17</ecNumber>
    </alternativeName>
</protein>
<dbReference type="PANTHER" id="PTHR43741:SF4">
    <property type="entry name" value="FMN-DEPENDENT NADH:QUINONE OXIDOREDUCTASE"/>
    <property type="match status" value="1"/>
</dbReference>
<dbReference type="Pfam" id="PF02525">
    <property type="entry name" value="Flavodoxin_2"/>
    <property type="match status" value="1"/>
</dbReference>
<keyword evidence="1 6" id="KW-0285">Flavoprotein</keyword>
<dbReference type="HAMAP" id="MF_01216">
    <property type="entry name" value="Azoreductase_type1"/>
    <property type="match status" value="1"/>
</dbReference>